<dbReference type="AlphaFoldDB" id="A0A5K1K0C3"/>
<name>A0A5K1K0C3_9APHY</name>
<sequence length="447" mass="48560">MSRASAQDIKAAQGRVNVNPAESSEKEIVDFPLQPPGLDPVGRLPPRGSSTGPCAVTSPTRALTSPALEDRVNQALAIAMGYVLEVLAGVFRLMIAPLSVLIYLAIVALFVNMACQAVWEPTTEVICRLPGAAWLPPCRRHAPPQVVEWPNTTTRVDYPGLMALQNDALDQLLVQSNAGSQLAFDVKRAEVLVRGLTSYVLHSKLENKALIASALTQFVSDAKDTGRDLQKLSAKLYGAVASVTAFTEYAGTAIAEAKAFPNKDIDSIMQRMFLTSMETLSEQVSLSLKHAGSCIARLDRLEDSMATIHDILVKEDVLVIEQRNRLAADIWTKLGWNAEELHVHDTHLKLINGVQHYRVQAVNHVTSTMQTLETIDANLAELQGQLSSPVARKAKPITVEVQLATIHDSVHRLRKQMASTASGTEASADGLDRQMRAVRLTTEDGGL</sequence>
<evidence type="ECO:0000256" key="1">
    <source>
        <dbReference type="SAM" id="MobiDB-lite"/>
    </source>
</evidence>
<accession>A0A5K1K0C3</accession>
<keyword evidence="2" id="KW-0472">Membrane</keyword>
<dbReference type="EMBL" id="LR727206">
    <property type="protein sequence ID" value="VWO98829.1"/>
    <property type="molecule type" value="Genomic_DNA"/>
</dbReference>
<gene>
    <name evidence="3" type="primary">G4MPH6</name>
</gene>
<evidence type="ECO:0000256" key="2">
    <source>
        <dbReference type="SAM" id="Phobius"/>
    </source>
</evidence>
<feature type="region of interest" description="Disordered" evidence="1">
    <location>
        <begin position="1"/>
        <end position="26"/>
    </location>
</feature>
<keyword evidence="2" id="KW-1133">Transmembrane helix</keyword>
<protein>
    <submittedName>
        <fullName evidence="3">Zn(2)-C6 fungal-type domain-containing protein</fullName>
    </submittedName>
</protein>
<organism evidence="3">
    <name type="scientific">Ganoderma boninense</name>
    <dbReference type="NCBI Taxonomy" id="34458"/>
    <lineage>
        <taxon>Eukaryota</taxon>
        <taxon>Fungi</taxon>
        <taxon>Dikarya</taxon>
        <taxon>Basidiomycota</taxon>
        <taxon>Agaricomycotina</taxon>
        <taxon>Agaricomycetes</taxon>
        <taxon>Polyporales</taxon>
        <taxon>Polyporaceae</taxon>
        <taxon>Ganoderma</taxon>
    </lineage>
</organism>
<feature type="transmembrane region" description="Helical" evidence="2">
    <location>
        <begin position="100"/>
        <end position="119"/>
    </location>
</feature>
<keyword evidence="2" id="KW-0812">Transmembrane</keyword>
<evidence type="ECO:0000313" key="3">
    <source>
        <dbReference type="EMBL" id="VWO98829.1"/>
    </source>
</evidence>
<reference evidence="3" key="1">
    <citation type="submission" date="2019-10" db="EMBL/GenBank/DDBJ databases">
        <authorList>
            <person name="Nor Muhammad N."/>
        </authorList>
    </citation>
    <scope>NUCLEOTIDE SEQUENCE</scope>
</reference>
<proteinExistence type="predicted"/>